<feature type="signal peptide" evidence="1">
    <location>
        <begin position="1"/>
        <end position="22"/>
    </location>
</feature>
<dbReference type="EMBL" id="JAIWYP010000010">
    <property type="protein sequence ID" value="KAH3755605.1"/>
    <property type="molecule type" value="Genomic_DNA"/>
</dbReference>
<comment type="caution">
    <text evidence="2">The sequence shown here is derived from an EMBL/GenBank/DDBJ whole genome shotgun (WGS) entry which is preliminary data.</text>
</comment>
<reference evidence="2" key="2">
    <citation type="submission" date="2020-11" db="EMBL/GenBank/DDBJ databases">
        <authorList>
            <person name="McCartney M.A."/>
            <person name="Auch B."/>
            <person name="Kono T."/>
            <person name="Mallez S."/>
            <person name="Becker A."/>
            <person name="Gohl D.M."/>
            <person name="Silverstein K.A.T."/>
            <person name="Koren S."/>
            <person name="Bechman K.B."/>
            <person name="Herman A."/>
            <person name="Abrahante J.E."/>
            <person name="Garbe J."/>
        </authorList>
    </citation>
    <scope>NUCLEOTIDE SEQUENCE</scope>
    <source>
        <strain evidence="2">Duluth1</strain>
        <tissue evidence="2">Whole animal</tissue>
    </source>
</reference>
<evidence type="ECO:0000313" key="2">
    <source>
        <dbReference type="EMBL" id="KAH3755605.1"/>
    </source>
</evidence>
<evidence type="ECO:0000256" key="1">
    <source>
        <dbReference type="SAM" id="SignalP"/>
    </source>
</evidence>
<proteinExistence type="predicted"/>
<evidence type="ECO:0008006" key="4">
    <source>
        <dbReference type="Google" id="ProtNLM"/>
    </source>
</evidence>
<protein>
    <recommendedName>
        <fullName evidence="4">Secreted protein</fullName>
    </recommendedName>
</protein>
<evidence type="ECO:0000313" key="3">
    <source>
        <dbReference type="Proteomes" id="UP000828390"/>
    </source>
</evidence>
<dbReference type="Proteomes" id="UP000828390">
    <property type="component" value="Unassembled WGS sequence"/>
</dbReference>
<dbReference type="AlphaFoldDB" id="A0A9D4IBL6"/>
<feature type="chain" id="PRO_5038592920" description="Secreted protein" evidence="1">
    <location>
        <begin position="23"/>
        <end position="79"/>
    </location>
</feature>
<reference evidence="2" key="1">
    <citation type="journal article" date="2019" name="bioRxiv">
        <title>The Genome of the Zebra Mussel, Dreissena polymorpha: A Resource for Invasive Species Research.</title>
        <authorList>
            <person name="McCartney M.A."/>
            <person name="Auch B."/>
            <person name="Kono T."/>
            <person name="Mallez S."/>
            <person name="Zhang Y."/>
            <person name="Obille A."/>
            <person name="Becker A."/>
            <person name="Abrahante J.E."/>
            <person name="Garbe J."/>
            <person name="Badalamenti J.P."/>
            <person name="Herman A."/>
            <person name="Mangelson H."/>
            <person name="Liachko I."/>
            <person name="Sullivan S."/>
            <person name="Sone E.D."/>
            <person name="Koren S."/>
            <person name="Silverstein K.A.T."/>
            <person name="Beckman K.B."/>
            <person name="Gohl D.M."/>
        </authorList>
    </citation>
    <scope>NUCLEOTIDE SEQUENCE</scope>
    <source>
        <strain evidence="2">Duluth1</strain>
        <tissue evidence="2">Whole animal</tissue>
    </source>
</reference>
<name>A0A9D4IBL6_DREPO</name>
<organism evidence="2 3">
    <name type="scientific">Dreissena polymorpha</name>
    <name type="common">Zebra mussel</name>
    <name type="synonym">Mytilus polymorpha</name>
    <dbReference type="NCBI Taxonomy" id="45954"/>
    <lineage>
        <taxon>Eukaryota</taxon>
        <taxon>Metazoa</taxon>
        <taxon>Spiralia</taxon>
        <taxon>Lophotrochozoa</taxon>
        <taxon>Mollusca</taxon>
        <taxon>Bivalvia</taxon>
        <taxon>Autobranchia</taxon>
        <taxon>Heteroconchia</taxon>
        <taxon>Euheterodonta</taxon>
        <taxon>Imparidentia</taxon>
        <taxon>Neoheterodontei</taxon>
        <taxon>Myida</taxon>
        <taxon>Dreissenoidea</taxon>
        <taxon>Dreissenidae</taxon>
        <taxon>Dreissena</taxon>
    </lineage>
</organism>
<keyword evidence="1" id="KW-0732">Signal</keyword>
<gene>
    <name evidence="2" type="ORF">DPMN_190303</name>
</gene>
<accession>A0A9D4IBL6</accession>
<keyword evidence="3" id="KW-1185">Reference proteome</keyword>
<sequence>MQYGLILCTAIELLLITLQFLAKSKFYSEGGTTQRVSRSSVCKIIWQVSSQNCRLSTIFASEDSSGGDCMCQTAQSVCE</sequence>